<dbReference type="GO" id="GO:0007018">
    <property type="term" value="P:microtubule-based movement"/>
    <property type="evidence" value="ECO:0007669"/>
    <property type="project" value="InterPro"/>
</dbReference>
<dbReference type="Gene3D" id="1.20.140.100">
    <property type="entry name" value="Dynein heavy chain, N-terminal domain 2"/>
    <property type="match status" value="1"/>
</dbReference>
<dbReference type="InterPro" id="IPR041658">
    <property type="entry name" value="AAA_lid_11"/>
</dbReference>
<dbReference type="Pfam" id="PF12781">
    <property type="entry name" value="AAA_9"/>
    <property type="match status" value="1"/>
</dbReference>
<dbReference type="InterPro" id="IPR042219">
    <property type="entry name" value="AAA_lid_11_sf"/>
</dbReference>
<dbReference type="Gene3D" id="1.20.1270.280">
    <property type="match status" value="1"/>
</dbReference>
<dbReference type="Pfam" id="PF12777">
    <property type="entry name" value="MT"/>
    <property type="match status" value="1"/>
</dbReference>
<dbReference type="InterPro" id="IPR024743">
    <property type="entry name" value="Dynein_HC_stalk"/>
</dbReference>
<keyword evidence="11" id="KW-0505">Motor protein</keyword>
<dbReference type="InterPro" id="IPR027417">
    <property type="entry name" value="P-loop_NTPase"/>
</dbReference>
<dbReference type="GO" id="GO:0030286">
    <property type="term" value="C:dynein complex"/>
    <property type="evidence" value="ECO:0007669"/>
    <property type="project" value="UniProtKB-KW"/>
</dbReference>
<dbReference type="InterPro" id="IPR004273">
    <property type="entry name" value="Dynein_heavy_D6_P-loop"/>
</dbReference>
<dbReference type="InterPro" id="IPR041466">
    <property type="entry name" value="Dynein_AAA5_ext"/>
</dbReference>
<dbReference type="Pfam" id="PF18199">
    <property type="entry name" value="Dynein_C"/>
    <property type="match status" value="1"/>
</dbReference>
<dbReference type="InterPro" id="IPR001298">
    <property type="entry name" value="Filamin/ABP280_rpt"/>
</dbReference>
<keyword evidence="6" id="KW-0547">Nucleotide-binding</keyword>
<evidence type="ECO:0000256" key="6">
    <source>
        <dbReference type="ARBA" id="ARBA00022741"/>
    </source>
</evidence>
<dbReference type="Gene3D" id="1.20.920.30">
    <property type="match status" value="1"/>
</dbReference>
<feature type="repeat" description="Filamin" evidence="14">
    <location>
        <begin position="467"/>
        <end position="598"/>
    </location>
</feature>
<dbReference type="Pfam" id="PF03028">
    <property type="entry name" value="Dynein_heavy"/>
    <property type="match status" value="1"/>
</dbReference>
<dbReference type="GO" id="GO:0005524">
    <property type="term" value="F:ATP binding"/>
    <property type="evidence" value="ECO:0007669"/>
    <property type="project" value="UniProtKB-KW"/>
</dbReference>
<keyword evidence="7" id="KW-0067">ATP-binding</keyword>
<feature type="compositionally biased region" description="Basic and acidic residues" evidence="15">
    <location>
        <begin position="251"/>
        <end position="261"/>
    </location>
</feature>
<dbReference type="InterPro" id="IPR024317">
    <property type="entry name" value="Dynein_heavy_chain_D4_dom"/>
</dbReference>
<evidence type="ECO:0000256" key="11">
    <source>
        <dbReference type="ARBA" id="ARBA00023175"/>
    </source>
</evidence>
<dbReference type="Gene3D" id="1.10.8.710">
    <property type="match status" value="1"/>
</dbReference>
<dbReference type="InterPro" id="IPR013602">
    <property type="entry name" value="Dynein_heavy_linker"/>
</dbReference>
<dbReference type="PROSITE" id="PS50194">
    <property type="entry name" value="FILAMIN_REPEAT"/>
    <property type="match status" value="1"/>
</dbReference>
<dbReference type="Gene3D" id="1.10.8.720">
    <property type="entry name" value="Region D6 of dynein motor"/>
    <property type="match status" value="1"/>
</dbReference>
<keyword evidence="18" id="KW-1185">Reference proteome</keyword>
<dbReference type="InterPro" id="IPR015915">
    <property type="entry name" value="Kelch-typ_b-propeller"/>
</dbReference>
<dbReference type="Gene3D" id="3.10.490.20">
    <property type="match status" value="1"/>
</dbReference>
<evidence type="ECO:0000256" key="2">
    <source>
        <dbReference type="ARBA" id="ARBA00008887"/>
    </source>
</evidence>
<dbReference type="SUPFAM" id="SSF52540">
    <property type="entry name" value="P-loop containing nucleoside triphosphate hydrolases"/>
    <property type="match status" value="4"/>
</dbReference>
<dbReference type="GO" id="GO:0005930">
    <property type="term" value="C:axoneme"/>
    <property type="evidence" value="ECO:0007669"/>
    <property type="project" value="UniProtKB-SubCell"/>
</dbReference>
<dbReference type="InterPro" id="IPR026983">
    <property type="entry name" value="DHC"/>
</dbReference>
<dbReference type="FunFam" id="3.40.50.300:FF:000063">
    <property type="entry name" value="dynein heavy chain 6, axonemal"/>
    <property type="match status" value="1"/>
</dbReference>
<dbReference type="InterPro" id="IPR043160">
    <property type="entry name" value="Dynein_C_barrel"/>
</dbReference>
<dbReference type="Gene3D" id="3.40.50.300">
    <property type="entry name" value="P-loop containing nucleotide triphosphate hydrolases"/>
    <property type="match status" value="5"/>
</dbReference>
<sequence>MVTTVRPGEVAWARAEAKGDAPGPRSGHSISVVNGAAIVFGGCGVEGKEACTVYNSTHVLHLAEEPPRWELLDPLGDVPEERWRHTATVLPDGQNVLVFGGLCRGRRFNDTCVLNVGRREWHYKECAGTPPHARSHHTATLVEAGEEDGGIGGQAGTVLICGGFGGPSPSYRDFLMDVHLLDLEGWSWSRVDETKGHSPTPRSDHTACVSAGCLYILGGRTWATKTHSGFLDDMQVLDLHAMRWLEPPADEPTRADGAARGDDEDAEATPSWPGLGTARWNHCAVLIESVPHPYLFVFGGQTAVRTYSNDLRCLQLRPHRLRWFSPQLAGAPPEAREDCGFAYDRATSSIVLLGGWRHKWLNDAWTLNVAGIVGPSYAVQSIVPSSGPVTGSAPVTIGGLRFRPSQRITVKFTDGRHDAVVPGEFKSERAIIARTPILDKLAPTHVSVSVSIDGEPYTVNRCQYVPFLNTKAARCVAYGPGVASRGTVGVEVVFFIQAKDSGGTNRTTGGDPIAVEIVGPPALSTVSAAAAAAAGGGPDPLDVRVHDFGDGRYRVAYTPRAAGAHSTSVHVSEVAYGGEAEVAASRMPIRASPFTMTADDAWSRLRLGGLPPSARSRVFLACAGGSRFCAFAFSELELAGVADGSDDDGADGIDEEWDALHAANAASATDDRAAREQQPETSGSPRAALADDADASPAPPAPRVTDDELARWLPAAPADAWMFDLAELPAGPNALPVWSYVTDQTQVDALVDAAVRARAARAAAVRALQLPAELERALLLPPAAAAPCASLALPAASAPAPAPRCAYEVGVQDGAVYLYGGTSAAGVHDDVWRLGRPAAGGAWAWRQLYGGFEGAAGVNGSPLCAVACVRASVRVLELTRSAFGDSFDRARILNVSSLETRESAEQAMLRGADAELLRVDELARRVHGALHKALPPVATDGGARDEPPLDAGALQRAMRGMHEVRVHNEAIDFALEQLREAYAHLERAAAAPGGDAARGALSAKQLARVDGAAEKWAAAKKAAPAVKKATKAHAEAEAAAVAERARALETRVADARAHFATGGVGELEAGVDGAYAKCDDAHALLVELEREHAALLEMAEICDNVELVERARAQLGEARTEVVLVKGMWDLVAVSEGLLAQWERTLWAHIDTAAIEEETKQLLKALRALDKRLREMPVFKALEQQVKNFSLALPCVGDLKSPSMRDRHWSQLASITGRAIPLPFPPDFALRQLLQLQLHKYVDDVGEVVDRAIKEDKMEMQLAKLGSVWAGIEFAFEPHGESGVQLISMREEDFDALEENQLLVQGMMASKYLATFEEEVTRWQRELSNVSDVLGTMSEVQRRWAYLQTLFIGSDEVKNELPADAERFVGIDALFKTCLAGIVEVRNAVSASNRAGLLRDLNDMSDKLELCERALADFLESKKRIFPRFYFVATAMLLDILSNGNRPAIVAQHINALLQGVKALELSGPNAATVESITSNEGEVVPFDRTGALALTGKVEIYLNDLIFKVRDELRTKLSAALHDYRAQGRRRAEWLFDHVAQVVLVTTQIEWTEATEAAFGALGRGERGAMQAYSAKQIAELSELIELVQGKLESLQRRKIMNMITLETHSRDIDLMLIRDQVPHKEHFKWASQLKTTWSTWGGSDAPDCHIFNCDAHFCYSYEYLGNAPRLVITPLTDRIYTTATQACHLVLGCAPAGPAGTGKTETTKDLSAQLGKAVYVVNCGPEMDYRTMGDIFKGLASAGAWGCFDEFNRLLAEVLSVCSTQYKAVLDAIRTAGSTYRMDGIEYTLHPDGCMAFITMNPGYLGRTELPESLKVLFRPVTVMVPDMQMIMENMLMAEGYTTANTLAKKFFTLYRLLKDLLSPQMHYDWGLRAIKSVLVVAGGFKRGEPTQPEGGLLMRALRDFNLPKIVEDDMVVFMGLIKDLWPDVFDSMPRKRDLAFEGLVKGVAHECLLQGSDYFVQNVVDLQDLLDIRHCVFELGSSGNNKSKCWQTLAKVWTKGGVRGKTTFRDIDPKAITPNELYGYVNMSTREWKDGLLSSTMREMAAVPDTHPKWIILDGDLDANWIENMNSVMDDNRLLTLASNERIRLLPHMRLIFEIRDLAYASPATVTRAGILFISEMRQWKNFVKSWIEARRAAEPASMPADAKAARAAKLEELFNKYCEPTMVEIVRTFKTVVPILDFNMAQTLCYFLDGLLTEENVGRGTDRLEIFFVFAAVWAFGSAMSVTSGVDYRKRFSIWWKDTWKAIKFPHRGEVFDFYVDSKKGEFAPWADVVPEIAYASSTPMSAVTVPTGETAAITFWLDNLMARKYPAMLVGNAGCGKTAIINGKLRALPDEYISATTNINYYTNSSLFLKVLEAPLEKKAGKNYGPPGSKKLVYFVDDLNMAALDKYNTASNISLMRQHLAYGHVYDMTKLTQKVLLNTQYLAAMNPTAGSFVVNPRLQRLFATFAVGFPGAEALTTIYSTFLSGHLVGFAPEIAQEEMGKRIVQAALQLHRRVASTFRKTASNFHYEFNIRHMAGVFQGVLMGKAAEFAEPLKLAQLWLHESERVYGDRLVTPHDLKKYKDLAAETAKKVFKEMSPTTLMAEPLFFTHFAQGVGEKQYDRLPSFAELSTLLAQALADYNETNAVMHLVLFEDAMRHVCRISRIIESPGGHALLVGVGGSGKQSLSKLASFVANFSLYQVVISATYGVNELRADLQAMYRKTGLKGEGLTFLFTDQQISDERFLVYINDLLSSGNIPGLFPPEDQDDIVNAMRPFVKRSGLADTRENAWALFIAQVRANLHVVLCFSPVGDPIKVRTRRFPALVNCVTIDWFQPWPEEALLSVSKRFLGELELGTDAEKASIIAFMPYSFLAVNHASAQYVERERRYNWTTPKSFLELIALYKAMLAKRRAQTTSGITRLSNGVTKLLATAEEVSTLEEELKVKQVEVDEKKQKCDEMIPRLEAEKGKADDEMKKASEIAAQASEKEVAVSQMKEKIEKDLANAEPALEKAAAALNSLNKKDLGELKSLAKPPAGIDDVTGACVYLLHDGAKGKIDASWKASQGMMKDVNKFLDELLTFKDKIDAGKVPKQNFKNIRPLLEKEWFNVDTMRNKSSAAAGLCDWVINITVYWDINEDVEPMREAAAAAVTQLEEAIEAKDTALAVAAAAKATVAELTQAFNEAVAEKEAVIAEAEACERKLGFAQRLMAALGSEGKRWRAGIAALQAELGLLAGNALLASAFVSYSGCFNRSFREMLLEQRFRPFLMGELPATKGVAIPMTPNADPLKILTDEAQIAQWSSEGLPTDRVSVENGTIATNCARWPLMIDPQLQGIAWIKSREEKNGLHVVRLGQRGLIAKLEDALQRGKPLVIENMQTTIDAVLAPVIGRQATRRGRTVFVKLGDKEVDYHPDFKLYLQTKLSNPHYPPEIQAECTLINFMVTEDGLEDQLLALTVSKERADLEESKSELIAQMNAFKIKTKELEDGILKQLAEAEGDILENIALIENLEDSKRVALEIADKVKVAEVTETEINAARELYRQVATRGSMMFFLLASLNRVHSFHHYSLNAFVTVFARAVTGRRGKLVWNEEAVMSSMAPDKLKRALKTEAAETKKGELVGQPGLFEARLAFLVESITFHTFAFARRGLFERHKLILATQLLLAVMRRDGELQPTEAEYLIVGRKALSPPHMTARVQEYLTHVQWAAACALKDVDAFKNLPEDLELATDAWKEWLDAERPEDSPLPGDWAKRTTPFQKILLLRALRSDRVTTAIAGFIEARLGATYMQQEAFSIDDAYNDSSAAMPLFFVLFPGVDPGEALEGLGKRLGFTQARGNYVSISMGQGQEAHAENTLDRFTTDGGWVFLQNIHLMQTWLATLERKLELAAESGHDDFRAFLSAEPPPLPDMQTVPEGIMQQAIKVANEPPTDLKATLRSSYALFDQSTLDGSTKKWVHRPMLFALAFFHALVLGRRKFGFQGFSRNYPFNNGDLTVCASVLHNYLEAATDSVPWEDVRYIFGDIMYGGHITDPWDRRVTNTYLEVLLQPDLVDEKASFELTRGYRPLLEGSYADYRLYVENALPAESPVLFGLHPNAEIGLLISVCDALFEAVFALQGGGGGSGDGAEGGGGGKEAAVRESLHDLQGNLPDEFQMLDVKARVGEKTPYVVCVLQELERMNGVLGLMAREMRELELGLSGALNISDSMDTLITNLYTNKVPPGWLKICGQIGPTGVYNRKPLGLWYSDLLQRHKQLRTWADEPDVLPPCVWVAGLFNPMGYVTACLQVTARAKGLPLDSMTIATEVLKVHADAIDAQPEEGTYIHGLFMEGARWDALNGTITDSQPKDLFPALPVMHVRGITSDEVQDDGAYQCPVFTTRIRGPTFTFAAPLRTQRPAYAWVLAGVCLVMQAD</sequence>
<dbReference type="Pfam" id="PF01833">
    <property type="entry name" value="TIG"/>
    <property type="match status" value="1"/>
</dbReference>
<dbReference type="GO" id="GO:0051959">
    <property type="term" value="F:dynein light intermediate chain binding"/>
    <property type="evidence" value="ECO:0007669"/>
    <property type="project" value="InterPro"/>
</dbReference>
<dbReference type="Gene3D" id="6.10.140.1060">
    <property type="match status" value="1"/>
</dbReference>
<dbReference type="GO" id="GO:0045505">
    <property type="term" value="F:dynein intermediate chain binding"/>
    <property type="evidence" value="ECO:0007669"/>
    <property type="project" value="InterPro"/>
</dbReference>
<evidence type="ECO:0000256" key="9">
    <source>
        <dbReference type="ARBA" id="ARBA00023054"/>
    </source>
</evidence>
<reference evidence="17" key="1">
    <citation type="submission" date="2021-05" db="EMBL/GenBank/DDBJ databases">
        <title>The genome of the haptophyte Pavlova lutheri (Diacronema luteri, Pavlovales) - a model for lipid biosynthesis in eukaryotic algae.</title>
        <authorList>
            <person name="Hulatt C.J."/>
            <person name="Posewitz M.C."/>
        </authorList>
    </citation>
    <scope>NUCLEOTIDE SEQUENCE</scope>
    <source>
        <strain evidence="17">NIVA-4/92</strain>
    </source>
</reference>
<accession>A0A8J5XFZ2</accession>
<dbReference type="Pfam" id="PF00630">
    <property type="entry name" value="Filamin"/>
    <property type="match status" value="1"/>
</dbReference>
<dbReference type="SUPFAM" id="SSF81296">
    <property type="entry name" value="E set domains"/>
    <property type="match status" value="2"/>
</dbReference>
<evidence type="ECO:0000256" key="3">
    <source>
        <dbReference type="ARBA" id="ARBA00022490"/>
    </source>
</evidence>
<keyword evidence="12" id="KW-0206">Cytoskeleton</keyword>
<protein>
    <recommendedName>
        <fullName evidence="16">AAA+ ATPase domain-containing protein</fullName>
    </recommendedName>
</protein>
<dbReference type="Pfam" id="PF08393">
    <property type="entry name" value="DHC_N2"/>
    <property type="match status" value="1"/>
</dbReference>
<feature type="region of interest" description="Disordered" evidence="15">
    <location>
        <begin position="664"/>
        <end position="705"/>
    </location>
</feature>
<evidence type="ECO:0000256" key="7">
    <source>
        <dbReference type="ARBA" id="ARBA00022840"/>
    </source>
</evidence>
<dbReference type="FunFam" id="1.20.920.30:FF:000003">
    <property type="entry name" value="Dynein axonemal heavy chain 17"/>
    <property type="match status" value="1"/>
</dbReference>
<evidence type="ECO:0000259" key="16">
    <source>
        <dbReference type="SMART" id="SM00382"/>
    </source>
</evidence>
<dbReference type="Gene3D" id="1.10.287.2620">
    <property type="match status" value="1"/>
</dbReference>
<dbReference type="Gene3D" id="2.60.40.10">
    <property type="entry name" value="Immunoglobulins"/>
    <property type="match status" value="2"/>
</dbReference>
<comment type="similarity">
    <text evidence="2">Belongs to the dynein heavy chain family.</text>
</comment>
<dbReference type="GO" id="GO:0005874">
    <property type="term" value="C:microtubule"/>
    <property type="evidence" value="ECO:0007669"/>
    <property type="project" value="UniProtKB-KW"/>
</dbReference>
<evidence type="ECO:0000256" key="8">
    <source>
        <dbReference type="ARBA" id="ARBA00023017"/>
    </source>
</evidence>
<keyword evidence="3" id="KW-0963">Cytoplasm</keyword>
<evidence type="ECO:0000256" key="5">
    <source>
        <dbReference type="ARBA" id="ARBA00022737"/>
    </source>
</evidence>
<dbReference type="Pfam" id="PF24681">
    <property type="entry name" value="Kelch_KLHDC2_KLHL20_DRC7"/>
    <property type="match status" value="2"/>
</dbReference>
<feature type="domain" description="AAA+ ATPase" evidence="16">
    <location>
        <begin position="1691"/>
        <end position="1794"/>
    </location>
</feature>
<dbReference type="FunFam" id="3.10.490.20:FF:000009">
    <property type="entry name" value="Dynein heavy chain 4"/>
    <property type="match status" value="1"/>
</dbReference>
<keyword evidence="13" id="KW-0966">Cell projection</keyword>
<organism evidence="17 18">
    <name type="scientific">Diacronema lutheri</name>
    <name type="common">Unicellular marine alga</name>
    <name type="synonym">Monochrysis lutheri</name>
    <dbReference type="NCBI Taxonomy" id="2081491"/>
    <lineage>
        <taxon>Eukaryota</taxon>
        <taxon>Haptista</taxon>
        <taxon>Haptophyta</taxon>
        <taxon>Pavlovophyceae</taxon>
        <taxon>Pavlovales</taxon>
        <taxon>Pavlovaceae</taxon>
        <taxon>Diacronema</taxon>
    </lineage>
</organism>
<dbReference type="Gene3D" id="1.10.8.1220">
    <property type="match status" value="1"/>
</dbReference>
<dbReference type="Pfam" id="PF18198">
    <property type="entry name" value="AAA_lid_11"/>
    <property type="match status" value="1"/>
</dbReference>
<dbReference type="InterPro" id="IPR043157">
    <property type="entry name" value="Dynein_AAA1S"/>
</dbReference>
<dbReference type="Gene3D" id="1.10.472.130">
    <property type="match status" value="1"/>
</dbReference>
<dbReference type="SUPFAM" id="SSF117281">
    <property type="entry name" value="Kelch motif"/>
    <property type="match status" value="2"/>
</dbReference>
<evidence type="ECO:0000256" key="1">
    <source>
        <dbReference type="ARBA" id="ARBA00004430"/>
    </source>
</evidence>
<feature type="domain" description="AAA+ ATPase" evidence="16">
    <location>
        <begin position="2312"/>
        <end position="2462"/>
    </location>
</feature>
<dbReference type="InterPro" id="IPR035699">
    <property type="entry name" value="AAA_6"/>
</dbReference>
<dbReference type="Proteomes" id="UP000751190">
    <property type="component" value="Unassembled WGS sequence"/>
</dbReference>
<dbReference type="InterPro" id="IPR042228">
    <property type="entry name" value="Dynein_linker_3"/>
</dbReference>
<evidence type="ECO:0000256" key="10">
    <source>
        <dbReference type="ARBA" id="ARBA00023069"/>
    </source>
</evidence>
<dbReference type="PANTHER" id="PTHR45703:SF8">
    <property type="entry name" value="DYNEINS HEAVY CHAIN"/>
    <property type="match status" value="1"/>
</dbReference>
<dbReference type="Pfam" id="PF17852">
    <property type="entry name" value="Dynein_AAA_lid"/>
    <property type="match status" value="1"/>
</dbReference>
<dbReference type="FunFam" id="1.20.920.20:FF:000001">
    <property type="entry name" value="dynein heavy chain 2, axonemal"/>
    <property type="match status" value="1"/>
</dbReference>
<dbReference type="Pfam" id="PF12774">
    <property type="entry name" value="AAA_6"/>
    <property type="match status" value="1"/>
</dbReference>
<evidence type="ECO:0000256" key="4">
    <source>
        <dbReference type="ARBA" id="ARBA00022701"/>
    </source>
</evidence>
<keyword evidence="5" id="KW-0677">Repeat</keyword>
<dbReference type="InterPro" id="IPR042222">
    <property type="entry name" value="Dynein_2_N"/>
</dbReference>
<dbReference type="SMART" id="SM00382">
    <property type="entry name" value="AAA"/>
    <property type="match status" value="2"/>
</dbReference>
<evidence type="ECO:0000256" key="15">
    <source>
        <dbReference type="SAM" id="MobiDB-lite"/>
    </source>
</evidence>
<comment type="caution">
    <text evidence="17">The sequence shown here is derived from an EMBL/GenBank/DDBJ whole genome shotgun (WGS) entry which is preliminary data.</text>
</comment>
<evidence type="ECO:0000256" key="13">
    <source>
        <dbReference type="ARBA" id="ARBA00023273"/>
    </source>
</evidence>
<dbReference type="InterPro" id="IPR041589">
    <property type="entry name" value="DNAH3_AAA_lid_1"/>
</dbReference>
<dbReference type="InterPro" id="IPR017868">
    <property type="entry name" value="Filamin/ABP280_repeat-like"/>
</dbReference>
<dbReference type="InterPro" id="IPR002909">
    <property type="entry name" value="IPT_dom"/>
</dbReference>
<dbReference type="InterPro" id="IPR014756">
    <property type="entry name" value="Ig_E-set"/>
</dbReference>
<dbReference type="FunFam" id="1.20.140.100:FF:000001">
    <property type="entry name" value="dynein heavy chain 17, axonemal"/>
    <property type="match status" value="1"/>
</dbReference>
<gene>
    <name evidence="17" type="ORF">KFE25_007183</name>
</gene>
<dbReference type="Pfam" id="PF12780">
    <property type="entry name" value="AAA_8"/>
    <property type="match status" value="1"/>
</dbReference>
<dbReference type="EMBL" id="JAGTXO010000005">
    <property type="protein sequence ID" value="KAG8468131.1"/>
    <property type="molecule type" value="Genomic_DNA"/>
</dbReference>
<dbReference type="Gene3D" id="3.20.180.20">
    <property type="entry name" value="Dynein heavy chain, N-terminal domain 2"/>
    <property type="match status" value="1"/>
</dbReference>
<keyword evidence="4" id="KW-0493">Microtubule</keyword>
<feature type="region of interest" description="Disordered" evidence="15">
    <location>
        <begin position="248"/>
        <end position="273"/>
    </location>
</feature>
<dbReference type="OrthoDB" id="10251809at2759"/>
<dbReference type="InterPro" id="IPR035706">
    <property type="entry name" value="AAA_9"/>
</dbReference>
<dbReference type="Pfam" id="PF12775">
    <property type="entry name" value="AAA_7"/>
    <property type="match status" value="1"/>
</dbReference>
<keyword evidence="8" id="KW-0243">Dynein</keyword>
<dbReference type="SMART" id="SM00557">
    <property type="entry name" value="IG_FLMN"/>
    <property type="match status" value="1"/>
</dbReference>
<dbReference type="Gene3D" id="1.20.58.1120">
    <property type="match status" value="1"/>
</dbReference>
<dbReference type="OMA" id="QRENMAG"/>
<evidence type="ECO:0000313" key="17">
    <source>
        <dbReference type="EMBL" id="KAG8468131.1"/>
    </source>
</evidence>
<dbReference type="Gene3D" id="1.20.920.20">
    <property type="match status" value="1"/>
</dbReference>
<dbReference type="CDD" id="cd00102">
    <property type="entry name" value="IPT"/>
    <property type="match status" value="1"/>
</dbReference>
<feature type="compositionally biased region" description="Basic and acidic residues" evidence="15">
    <location>
        <begin position="669"/>
        <end position="678"/>
    </location>
</feature>
<dbReference type="GO" id="GO:0008569">
    <property type="term" value="F:minus-end-directed microtubule motor activity"/>
    <property type="evidence" value="ECO:0007669"/>
    <property type="project" value="InterPro"/>
</dbReference>
<dbReference type="FunFam" id="3.40.50.300:FF:002141">
    <property type="entry name" value="Dynein heavy chain"/>
    <property type="match status" value="1"/>
</dbReference>
<name>A0A8J5XFZ2_DIALT</name>
<evidence type="ECO:0000256" key="14">
    <source>
        <dbReference type="PROSITE-ProRule" id="PRU00087"/>
    </source>
</evidence>
<dbReference type="FunFam" id="1.10.8.710:FF:000007">
    <property type="entry name" value="Putative dynein heavy chain"/>
    <property type="match status" value="1"/>
</dbReference>
<keyword evidence="9" id="KW-0175">Coiled coil</keyword>
<dbReference type="PANTHER" id="PTHR45703">
    <property type="entry name" value="DYNEIN HEAVY CHAIN"/>
    <property type="match status" value="1"/>
</dbReference>
<dbReference type="Pfam" id="PF17857">
    <property type="entry name" value="AAA_lid_1"/>
    <property type="match status" value="1"/>
</dbReference>
<dbReference type="Gene3D" id="2.120.10.80">
    <property type="entry name" value="Kelch-type beta propeller"/>
    <property type="match status" value="2"/>
</dbReference>
<evidence type="ECO:0000256" key="12">
    <source>
        <dbReference type="ARBA" id="ARBA00023212"/>
    </source>
</evidence>
<dbReference type="InterPro" id="IPR003593">
    <property type="entry name" value="AAA+_ATPase"/>
</dbReference>
<keyword evidence="10" id="KW-0969">Cilium</keyword>
<dbReference type="FunFam" id="1.10.287.2620:FF:000002">
    <property type="entry name" value="Dynein heavy chain 2, axonemal"/>
    <property type="match status" value="1"/>
</dbReference>
<dbReference type="FunFam" id="3.40.50.300:FF:000049">
    <property type="entry name" value="Dynein, axonemal, heavy chain 5"/>
    <property type="match status" value="1"/>
</dbReference>
<dbReference type="InterPro" id="IPR041228">
    <property type="entry name" value="Dynein_C"/>
</dbReference>
<comment type="subcellular location">
    <subcellularLocation>
        <location evidence="1">Cytoplasm</location>
        <location evidence="1">Cytoskeleton</location>
        <location evidence="1">Cilium axoneme</location>
    </subcellularLocation>
</comment>
<proteinExistence type="inferred from homology"/>
<evidence type="ECO:0000313" key="18">
    <source>
        <dbReference type="Proteomes" id="UP000751190"/>
    </source>
</evidence>
<dbReference type="InterPro" id="IPR013783">
    <property type="entry name" value="Ig-like_fold"/>
</dbReference>